<dbReference type="Proteomes" id="UP001304895">
    <property type="component" value="Unassembled WGS sequence"/>
</dbReference>
<evidence type="ECO:0000256" key="1">
    <source>
        <dbReference type="SAM" id="MobiDB-lite"/>
    </source>
</evidence>
<feature type="region of interest" description="Disordered" evidence="1">
    <location>
        <begin position="1"/>
        <end position="68"/>
    </location>
</feature>
<organism evidence="2 3">
    <name type="scientific">Trichocladium antarcticum</name>
    <dbReference type="NCBI Taxonomy" id="1450529"/>
    <lineage>
        <taxon>Eukaryota</taxon>
        <taxon>Fungi</taxon>
        <taxon>Dikarya</taxon>
        <taxon>Ascomycota</taxon>
        <taxon>Pezizomycotina</taxon>
        <taxon>Sordariomycetes</taxon>
        <taxon>Sordariomycetidae</taxon>
        <taxon>Sordariales</taxon>
        <taxon>Chaetomiaceae</taxon>
        <taxon>Trichocladium</taxon>
    </lineage>
</organism>
<protein>
    <submittedName>
        <fullName evidence="2">Uncharacterized protein</fullName>
    </submittedName>
</protein>
<sequence>MSPFLSSLPAEFRRRQAREAGQIPRWTTPQTGQVWHWSPSPASTPVTPLTSQPAAPPTSSRVAASHGS</sequence>
<comment type="caution">
    <text evidence="2">The sequence shown here is derived from an EMBL/GenBank/DDBJ whole genome shotgun (WGS) entry which is preliminary data.</text>
</comment>
<keyword evidence="3" id="KW-1185">Reference proteome</keyword>
<accession>A0AAN6UHV4</accession>
<feature type="compositionally biased region" description="Polar residues" evidence="1">
    <location>
        <begin position="40"/>
        <end position="68"/>
    </location>
</feature>
<dbReference type="EMBL" id="MU853413">
    <property type="protein sequence ID" value="KAK4133123.1"/>
    <property type="molecule type" value="Genomic_DNA"/>
</dbReference>
<proteinExistence type="predicted"/>
<evidence type="ECO:0000313" key="3">
    <source>
        <dbReference type="Proteomes" id="UP001304895"/>
    </source>
</evidence>
<gene>
    <name evidence="2" type="ORF">BT67DRAFT_56432</name>
</gene>
<dbReference type="AlphaFoldDB" id="A0AAN6UHV4"/>
<evidence type="ECO:0000313" key="2">
    <source>
        <dbReference type="EMBL" id="KAK4133123.1"/>
    </source>
</evidence>
<reference evidence="2" key="1">
    <citation type="journal article" date="2023" name="Mol. Phylogenet. Evol.">
        <title>Genome-scale phylogeny and comparative genomics of the fungal order Sordariales.</title>
        <authorList>
            <person name="Hensen N."/>
            <person name="Bonometti L."/>
            <person name="Westerberg I."/>
            <person name="Brannstrom I.O."/>
            <person name="Guillou S."/>
            <person name="Cros-Aarteil S."/>
            <person name="Calhoun S."/>
            <person name="Haridas S."/>
            <person name="Kuo A."/>
            <person name="Mondo S."/>
            <person name="Pangilinan J."/>
            <person name="Riley R."/>
            <person name="LaButti K."/>
            <person name="Andreopoulos B."/>
            <person name="Lipzen A."/>
            <person name="Chen C."/>
            <person name="Yan M."/>
            <person name="Daum C."/>
            <person name="Ng V."/>
            <person name="Clum A."/>
            <person name="Steindorff A."/>
            <person name="Ohm R.A."/>
            <person name="Martin F."/>
            <person name="Silar P."/>
            <person name="Natvig D.O."/>
            <person name="Lalanne C."/>
            <person name="Gautier V."/>
            <person name="Ament-Velasquez S.L."/>
            <person name="Kruys A."/>
            <person name="Hutchinson M.I."/>
            <person name="Powell A.J."/>
            <person name="Barry K."/>
            <person name="Miller A.N."/>
            <person name="Grigoriev I.V."/>
            <person name="Debuchy R."/>
            <person name="Gladieux P."/>
            <person name="Hiltunen Thoren M."/>
            <person name="Johannesson H."/>
        </authorList>
    </citation>
    <scope>NUCLEOTIDE SEQUENCE</scope>
    <source>
        <strain evidence="2">CBS 123565</strain>
    </source>
</reference>
<name>A0AAN6UHV4_9PEZI</name>
<reference evidence="2" key="2">
    <citation type="submission" date="2023-05" db="EMBL/GenBank/DDBJ databases">
        <authorList>
            <consortium name="Lawrence Berkeley National Laboratory"/>
            <person name="Steindorff A."/>
            <person name="Hensen N."/>
            <person name="Bonometti L."/>
            <person name="Westerberg I."/>
            <person name="Brannstrom I.O."/>
            <person name="Guillou S."/>
            <person name="Cros-Aarteil S."/>
            <person name="Calhoun S."/>
            <person name="Haridas S."/>
            <person name="Kuo A."/>
            <person name="Mondo S."/>
            <person name="Pangilinan J."/>
            <person name="Riley R."/>
            <person name="Labutti K."/>
            <person name="Andreopoulos B."/>
            <person name="Lipzen A."/>
            <person name="Chen C."/>
            <person name="Yanf M."/>
            <person name="Daum C."/>
            <person name="Ng V."/>
            <person name="Clum A."/>
            <person name="Ohm R."/>
            <person name="Martin F."/>
            <person name="Silar P."/>
            <person name="Natvig D."/>
            <person name="Lalanne C."/>
            <person name="Gautier V."/>
            <person name="Ament-Velasquez S.L."/>
            <person name="Kruys A."/>
            <person name="Hutchinson M.I."/>
            <person name="Powell A.J."/>
            <person name="Barry K."/>
            <person name="Miller A.N."/>
            <person name="Grigoriev I.V."/>
            <person name="Debuchy R."/>
            <person name="Gladieux P."/>
            <person name="Thoren M.H."/>
            <person name="Johannesson H."/>
        </authorList>
    </citation>
    <scope>NUCLEOTIDE SEQUENCE</scope>
    <source>
        <strain evidence="2">CBS 123565</strain>
    </source>
</reference>